<keyword evidence="7 12" id="KW-0418">Kinase</keyword>
<comment type="caution">
    <text evidence="12">The sequence shown here is derived from an EMBL/GenBank/DDBJ whole genome shotgun (WGS) entry which is preliminary data.</text>
</comment>
<evidence type="ECO:0000256" key="10">
    <source>
        <dbReference type="SAM" id="Phobius"/>
    </source>
</evidence>
<keyword evidence="13" id="KW-1185">Reference proteome</keyword>
<feature type="transmembrane region" description="Helical" evidence="10">
    <location>
        <begin position="12"/>
        <end position="36"/>
    </location>
</feature>
<dbReference type="Gene3D" id="3.30.565.10">
    <property type="entry name" value="Histidine kinase-like ATPase, C-terminal domain"/>
    <property type="match status" value="1"/>
</dbReference>
<keyword evidence="9 10" id="KW-0472">Membrane</keyword>
<name>A0A562KQ68_SPHWJ</name>
<dbReference type="Pfam" id="PF00512">
    <property type="entry name" value="HisKA"/>
    <property type="match status" value="1"/>
</dbReference>
<dbReference type="EC" id="2.7.13.3" evidence="3"/>
<evidence type="ECO:0000313" key="13">
    <source>
        <dbReference type="Proteomes" id="UP000316624"/>
    </source>
</evidence>
<dbReference type="EMBL" id="VLKK01000001">
    <property type="protein sequence ID" value="TWH97530.1"/>
    <property type="molecule type" value="Genomic_DNA"/>
</dbReference>
<dbReference type="PRINTS" id="PR00344">
    <property type="entry name" value="BCTRLSENSOR"/>
</dbReference>
<keyword evidence="4" id="KW-0597">Phosphoprotein</keyword>
<evidence type="ECO:0000256" key="7">
    <source>
        <dbReference type="ARBA" id="ARBA00022777"/>
    </source>
</evidence>
<dbReference type="SUPFAM" id="SSF55874">
    <property type="entry name" value="ATPase domain of HSP90 chaperone/DNA topoisomerase II/histidine kinase"/>
    <property type="match status" value="1"/>
</dbReference>
<dbReference type="SUPFAM" id="SSF47384">
    <property type="entry name" value="Homodimeric domain of signal transducing histidine kinase"/>
    <property type="match status" value="1"/>
</dbReference>
<dbReference type="PROSITE" id="PS50109">
    <property type="entry name" value="HIS_KIN"/>
    <property type="match status" value="1"/>
</dbReference>
<dbReference type="Pfam" id="PF08521">
    <property type="entry name" value="2CSK_N"/>
    <property type="match status" value="1"/>
</dbReference>
<dbReference type="GO" id="GO:0016020">
    <property type="term" value="C:membrane"/>
    <property type="evidence" value="ECO:0007669"/>
    <property type="project" value="UniProtKB-SubCell"/>
</dbReference>
<dbReference type="GO" id="GO:0000155">
    <property type="term" value="F:phosphorelay sensor kinase activity"/>
    <property type="evidence" value="ECO:0007669"/>
    <property type="project" value="InterPro"/>
</dbReference>
<dbReference type="CDD" id="cd00082">
    <property type="entry name" value="HisKA"/>
    <property type="match status" value="1"/>
</dbReference>
<keyword evidence="5" id="KW-0808">Transferase</keyword>
<evidence type="ECO:0000256" key="8">
    <source>
        <dbReference type="ARBA" id="ARBA00022989"/>
    </source>
</evidence>
<dbReference type="InterPro" id="IPR036097">
    <property type="entry name" value="HisK_dim/P_sf"/>
</dbReference>
<evidence type="ECO:0000313" key="12">
    <source>
        <dbReference type="EMBL" id="TWH97530.1"/>
    </source>
</evidence>
<dbReference type="SMART" id="SM00388">
    <property type="entry name" value="HisKA"/>
    <property type="match status" value="1"/>
</dbReference>
<accession>A0A562KQ68</accession>
<organism evidence="12 13">
    <name type="scientific">Sphingobium wenxiniae (strain DSM 21828 / CGMCC 1.7748 / JZ-1)</name>
    <dbReference type="NCBI Taxonomy" id="595605"/>
    <lineage>
        <taxon>Bacteria</taxon>
        <taxon>Pseudomonadati</taxon>
        <taxon>Pseudomonadota</taxon>
        <taxon>Alphaproteobacteria</taxon>
        <taxon>Sphingomonadales</taxon>
        <taxon>Sphingomonadaceae</taxon>
        <taxon>Sphingobium</taxon>
    </lineage>
</organism>
<proteinExistence type="predicted"/>
<feature type="domain" description="Histidine kinase" evidence="11">
    <location>
        <begin position="283"/>
        <end position="497"/>
    </location>
</feature>
<dbReference type="PANTHER" id="PTHR45436">
    <property type="entry name" value="SENSOR HISTIDINE KINASE YKOH"/>
    <property type="match status" value="1"/>
</dbReference>
<dbReference type="InterPro" id="IPR050428">
    <property type="entry name" value="TCS_sensor_his_kinase"/>
</dbReference>
<dbReference type="InterPro" id="IPR005467">
    <property type="entry name" value="His_kinase_dom"/>
</dbReference>
<evidence type="ECO:0000259" key="11">
    <source>
        <dbReference type="PROSITE" id="PS50109"/>
    </source>
</evidence>
<protein>
    <recommendedName>
        <fullName evidence="3">histidine kinase</fullName>
        <ecNumber evidence="3">2.7.13.3</ecNumber>
    </recommendedName>
</protein>
<comment type="catalytic activity">
    <reaction evidence="1">
        <text>ATP + protein L-histidine = ADP + protein N-phospho-L-histidine.</text>
        <dbReference type="EC" id="2.7.13.3"/>
    </reaction>
</comment>
<dbReference type="Gene3D" id="1.10.287.130">
    <property type="match status" value="1"/>
</dbReference>
<dbReference type="CDD" id="cd00075">
    <property type="entry name" value="HATPase"/>
    <property type="match status" value="1"/>
</dbReference>
<dbReference type="PANTHER" id="PTHR45436:SF5">
    <property type="entry name" value="SENSOR HISTIDINE KINASE TRCS"/>
    <property type="match status" value="1"/>
</dbReference>
<evidence type="ECO:0000256" key="2">
    <source>
        <dbReference type="ARBA" id="ARBA00004370"/>
    </source>
</evidence>
<dbReference type="Proteomes" id="UP000316624">
    <property type="component" value="Unassembled WGS sequence"/>
</dbReference>
<evidence type="ECO:0000256" key="1">
    <source>
        <dbReference type="ARBA" id="ARBA00000085"/>
    </source>
</evidence>
<dbReference type="InterPro" id="IPR036890">
    <property type="entry name" value="HATPase_C_sf"/>
</dbReference>
<dbReference type="InterPro" id="IPR003661">
    <property type="entry name" value="HisK_dim/P_dom"/>
</dbReference>
<evidence type="ECO:0000256" key="4">
    <source>
        <dbReference type="ARBA" id="ARBA00022553"/>
    </source>
</evidence>
<dbReference type="SMART" id="SM00387">
    <property type="entry name" value="HATPase_c"/>
    <property type="match status" value="1"/>
</dbReference>
<feature type="transmembrane region" description="Helical" evidence="10">
    <location>
        <begin position="204"/>
        <end position="223"/>
    </location>
</feature>
<evidence type="ECO:0000256" key="9">
    <source>
        <dbReference type="ARBA" id="ARBA00023136"/>
    </source>
</evidence>
<keyword evidence="8 10" id="KW-1133">Transmembrane helix</keyword>
<dbReference type="AlphaFoldDB" id="A0A562KQ68"/>
<gene>
    <name evidence="12" type="ORF">IQ35_00127</name>
</gene>
<comment type="subcellular location">
    <subcellularLocation>
        <location evidence="2">Membrane</location>
    </subcellularLocation>
</comment>
<evidence type="ECO:0000256" key="3">
    <source>
        <dbReference type="ARBA" id="ARBA00012438"/>
    </source>
</evidence>
<evidence type="ECO:0000256" key="5">
    <source>
        <dbReference type="ARBA" id="ARBA00022679"/>
    </source>
</evidence>
<dbReference type="InterPro" id="IPR004358">
    <property type="entry name" value="Sig_transdc_His_kin-like_C"/>
</dbReference>
<dbReference type="InterPro" id="IPR013727">
    <property type="entry name" value="2CSK_N"/>
</dbReference>
<dbReference type="Pfam" id="PF02518">
    <property type="entry name" value="HATPase_c"/>
    <property type="match status" value="1"/>
</dbReference>
<dbReference type="InterPro" id="IPR003594">
    <property type="entry name" value="HATPase_dom"/>
</dbReference>
<keyword evidence="6 10" id="KW-0812">Transmembrane</keyword>
<dbReference type="RefSeq" id="WP_021246529.1">
    <property type="nucleotide sequence ID" value="NZ_JACIIY010000001.1"/>
</dbReference>
<sequence length="504" mass="54966">MAHRRYKSLQTRLIAAVMLPVALLVALLTGIAGWVVSNTEAETLDRVLVGSVRTLSLAFGQPPAVREKIAPIVIHLLERRARPVVNFSVYRGNKVLMGDPDLRPPPDYRLDDDGVIDRHPPTEFPKQARGTPMVRGYVHAQDAASVTQAAYLRNGTLHGRPARIATEIRRLDGGPDLVAIQIADYVDDQQAYTRRYALQIAGEGAATLIVAVLLIWLAIGWGLRPFAALTRQVGAAQTDPSPQFRLHLQPDMPREAVPFVESFNGLMTRLEKINASLRQFTSNASHQMRTPLAVARVHLDVLRRAGPHTPDARAAMRDITLAVETLERLLFQLIALARTDEQQSLPAQSFDLTALAGRVTAEHAARSENDSVDIVFEAKAPLAALGDPALAAELASNLVDNAIRYNRTGGTVRVIVERAEKGVRLIVEDDGPGIPEAEREKVWDRFYRVPRENAPPGSGLGLPIVRALAERIGAHVALADGTGGSGLRAIVDFPAPKNDPDRRS</sequence>
<evidence type="ECO:0000256" key="6">
    <source>
        <dbReference type="ARBA" id="ARBA00022692"/>
    </source>
</evidence>
<reference evidence="12 13" key="1">
    <citation type="journal article" date="2015" name="Stand. Genomic Sci.">
        <title>Genomic Encyclopedia of Bacterial and Archaeal Type Strains, Phase III: the genomes of soil and plant-associated and newly described type strains.</title>
        <authorList>
            <person name="Whitman W.B."/>
            <person name="Woyke T."/>
            <person name="Klenk H.P."/>
            <person name="Zhou Y."/>
            <person name="Lilburn T.G."/>
            <person name="Beck B.J."/>
            <person name="De Vos P."/>
            <person name="Vandamme P."/>
            <person name="Eisen J.A."/>
            <person name="Garrity G."/>
            <person name="Hugenholtz P."/>
            <person name="Kyrpides N.C."/>
        </authorList>
    </citation>
    <scope>NUCLEOTIDE SEQUENCE [LARGE SCALE GENOMIC DNA]</scope>
    <source>
        <strain evidence="12 13">CGMCC 1.7748</strain>
    </source>
</reference>